<evidence type="ECO:0000256" key="7">
    <source>
        <dbReference type="ARBA" id="ARBA00023128"/>
    </source>
</evidence>
<dbReference type="GeneID" id="64858060"/>
<keyword evidence="4" id="KW-0812">Transmembrane</keyword>
<dbReference type="PIRSF" id="PIRSF007871">
    <property type="entry name" value="Cox20"/>
    <property type="match status" value="1"/>
</dbReference>
<name>A0A8H2ZI04_9SACH</name>
<keyword evidence="7 9" id="KW-0496">Mitochondrion</keyword>
<comment type="caution">
    <text evidence="11">The sequence shown here is derived from an EMBL/GenBank/DDBJ whole genome shotgun (WGS) entry which is preliminary data.</text>
</comment>
<evidence type="ECO:0000313" key="12">
    <source>
        <dbReference type="Proteomes" id="UP000644660"/>
    </source>
</evidence>
<keyword evidence="6" id="KW-1133">Transmembrane helix</keyword>
<evidence type="ECO:0000256" key="3">
    <source>
        <dbReference type="ARBA" id="ARBA00017689"/>
    </source>
</evidence>
<evidence type="ECO:0000256" key="1">
    <source>
        <dbReference type="ARBA" id="ARBA00004273"/>
    </source>
</evidence>
<evidence type="ECO:0000256" key="2">
    <source>
        <dbReference type="ARBA" id="ARBA00009575"/>
    </source>
</evidence>
<dbReference type="PANTHER" id="PTHR31586">
    <property type="entry name" value="CYTOCHROME C OXIDASE PROTEIN 20"/>
    <property type="match status" value="1"/>
</dbReference>
<organism evidence="11 12">
    <name type="scientific">Maudiozyma barnettii</name>
    <dbReference type="NCBI Taxonomy" id="61262"/>
    <lineage>
        <taxon>Eukaryota</taxon>
        <taxon>Fungi</taxon>
        <taxon>Dikarya</taxon>
        <taxon>Ascomycota</taxon>
        <taxon>Saccharomycotina</taxon>
        <taxon>Saccharomycetes</taxon>
        <taxon>Saccharomycetales</taxon>
        <taxon>Saccharomycetaceae</taxon>
        <taxon>Maudiozyma</taxon>
    </lineage>
</organism>
<evidence type="ECO:0000256" key="9">
    <source>
        <dbReference type="PIRNR" id="PIRNR007871"/>
    </source>
</evidence>
<reference evidence="11 12" key="1">
    <citation type="submission" date="2020-05" db="EMBL/GenBank/DDBJ databases">
        <authorList>
            <person name="Casaregola S."/>
            <person name="Devillers H."/>
            <person name="Grondin C."/>
        </authorList>
    </citation>
    <scope>NUCLEOTIDE SEQUENCE [LARGE SCALE GENOMIC DNA]</scope>
    <source>
        <strain evidence="11 12">CLIB 1767</strain>
    </source>
</reference>
<keyword evidence="8 9" id="KW-0472">Membrane</keyword>
<comment type="function">
    <text evidence="9">Involved in the assembly of the cytochrome c oxidase complex.</text>
</comment>
<evidence type="ECO:0000313" key="11">
    <source>
        <dbReference type="EMBL" id="CAB4255032.1"/>
    </source>
</evidence>
<feature type="compositionally biased region" description="Basic and acidic residues" evidence="10">
    <location>
        <begin position="1"/>
        <end position="20"/>
    </location>
</feature>
<evidence type="ECO:0000256" key="8">
    <source>
        <dbReference type="ARBA" id="ARBA00023136"/>
    </source>
</evidence>
<dbReference type="InterPro" id="IPR022533">
    <property type="entry name" value="Cox20"/>
</dbReference>
<dbReference type="OrthoDB" id="14603at2759"/>
<feature type="region of interest" description="Disordered" evidence="10">
    <location>
        <begin position="1"/>
        <end position="57"/>
    </location>
</feature>
<proteinExistence type="inferred from homology"/>
<sequence>MGWFTKDKEIKNVEENKESQNEPVLTNYSKGQKILMQDKPPRFDPESSASASATSPSGMMKNAIDTLRWDDFSLASLTEVPCFRDAGMVGFSSMFILGSITLLYHKNPIKATNWATGGLLLGSIVGWEQCRMKRKKSMEISTMAMQTMQERKRKEAIKQGLLPTHKEKKEISPEKLKEIELLKKEWESHPNDSSFNLNNNKSWYKFW</sequence>
<evidence type="ECO:0000256" key="6">
    <source>
        <dbReference type="ARBA" id="ARBA00022989"/>
    </source>
</evidence>
<dbReference type="GO" id="GO:0005743">
    <property type="term" value="C:mitochondrial inner membrane"/>
    <property type="evidence" value="ECO:0007669"/>
    <property type="project" value="UniProtKB-SubCell"/>
</dbReference>
<dbReference type="EMBL" id="CAEFZW010000005">
    <property type="protein sequence ID" value="CAB4255032.1"/>
    <property type="molecule type" value="Genomic_DNA"/>
</dbReference>
<dbReference type="Proteomes" id="UP000644660">
    <property type="component" value="Unassembled WGS sequence"/>
</dbReference>
<keyword evidence="12" id="KW-1185">Reference proteome</keyword>
<comment type="similarity">
    <text evidence="2 9">Belongs to the COX20 family.</text>
</comment>
<protein>
    <recommendedName>
        <fullName evidence="3 9">Cytochrome c oxidase assembly protein COX20, mitochondrial</fullName>
    </recommendedName>
</protein>
<keyword evidence="5 9" id="KW-0999">Mitochondrion inner membrane</keyword>
<evidence type="ECO:0000256" key="5">
    <source>
        <dbReference type="ARBA" id="ARBA00022792"/>
    </source>
</evidence>
<feature type="compositionally biased region" description="Low complexity" evidence="10">
    <location>
        <begin position="47"/>
        <end position="57"/>
    </location>
</feature>
<dbReference type="Pfam" id="PF12597">
    <property type="entry name" value="Cox20"/>
    <property type="match status" value="1"/>
</dbReference>
<gene>
    <name evidence="11" type="ORF">KABA2_05S06820</name>
</gene>
<evidence type="ECO:0000256" key="4">
    <source>
        <dbReference type="ARBA" id="ARBA00022692"/>
    </source>
</evidence>
<comment type="subcellular location">
    <subcellularLocation>
        <location evidence="1 9">Mitochondrion inner membrane</location>
    </subcellularLocation>
</comment>
<feature type="compositionally biased region" description="Polar residues" evidence="10">
    <location>
        <begin position="21"/>
        <end position="30"/>
    </location>
</feature>
<accession>A0A8H2ZI04</accession>
<dbReference type="RefSeq" id="XP_041406876.1">
    <property type="nucleotide sequence ID" value="XM_041550942.1"/>
</dbReference>
<evidence type="ECO:0000256" key="10">
    <source>
        <dbReference type="SAM" id="MobiDB-lite"/>
    </source>
</evidence>
<dbReference type="GO" id="GO:0033617">
    <property type="term" value="P:mitochondrial respiratory chain complex IV assembly"/>
    <property type="evidence" value="ECO:0007669"/>
    <property type="project" value="InterPro"/>
</dbReference>
<dbReference type="AlphaFoldDB" id="A0A8H2ZI04"/>
<dbReference type="PANTHER" id="PTHR31586:SF1">
    <property type="entry name" value="CYTOCHROME C OXIDASE ASSEMBLY PROTEIN COX20, MITOCHONDRIAL"/>
    <property type="match status" value="1"/>
</dbReference>